<dbReference type="Pfam" id="PF13404">
    <property type="entry name" value="HTH_AsnC-type"/>
    <property type="match status" value="1"/>
</dbReference>
<keyword evidence="6" id="KW-1185">Reference proteome</keyword>
<dbReference type="PROSITE" id="PS50956">
    <property type="entry name" value="HTH_ASNC_2"/>
    <property type="match status" value="2"/>
</dbReference>
<evidence type="ECO:0000256" key="2">
    <source>
        <dbReference type="ARBA" id="ARBA00023125"/>
    </source>
</evidence>
<keyword evidence="1" id="KW-0805">Transcription regulation</keyword>
<dbReference type="InterPro" id="IPR011008">
    <property type="entry name" value="Dimeric_a/b-barrel"/>
</dbReference>
<dbReference type="InterPro" id="IPR054609">
    <property type="entry name" value="PF0864-like_C"/>
</dbReference>
<gene>
    <name evidence="5" type="ORF">HF526_04120</name>
</gene>
<dbReference type="Proteomes" id="UP000820669">
    <property type="component" value="Unassembled WGS sequence"/>
</dbReference>
<keyword evidence="3" id="KW-0804">Transcription</keyword>
<dbReference type="InterPro" id="IPR019888">
    <property type="entry name" value="Tscrpt_reg_AsnC-like"/>
</dbReference>
<name>A0ABX1S6G7_9PSEU</name>
<feature type="domain" description="HTH asnC-type" evidence="4">
    <location>
        <begin position="159"/>
        <end position="219"/>
    </location>
</feature>
<feature type="domain" description="HTH asnC-type" evidence="4">
    <location>
        <begin position="1"/>
        <end position="56"/>
    </location>
</feature>
<dbReference type="InterPro" id="IPR019887">
    <property type="entry name" value="Tscrpt_reg_AsnC/Lrp_C"/>
</dbReference>
<evidence type="ECO:0000256" key="1">
    <source>
        <dbReference type="ARBA" id="ARBA00023015"/>
    </source>
</evidence>
<dbReference type="PRINTS" id="PR00033">
    <property type="entry name" value="HTHASNC"/>
</dbReference>
<dbReference type="Pfam" id="PF22482">
    <property type="entry name" value="AsnC_trans_reg_3"/>
    <property type="match status" value="1"/>
</dbReference>
<protein>
    <submittedName>
        <fullName evidence="5">AsnC family transcriptional regulator</fullName>
    </submittedName>
</protein>
<dbReference type="SUPFAM" id="SSF54909">
    <property type="entry name" value="Dimeric alpha+beta barrel"/>
    <property type="match status" value="2"/>
</dbReference>
<organism evidence="5 6">
    <name type="scientific">Pseudonocardia acidicola</name>
    <dbReference type="NCBI Taxonomy" id="2724939"/>
    <lineage>
        <taxon>Bacteria</taxon>
        <taxon>Bacillati</taxon>
        <taxon>Actinomycetota</taxon>
        <taxon>Actinomycetes</taxon>
        <taxon>Pseudonocardiales</taxon>
        <taxon>Pseudonocardiaceae</taxon>
        <taxon>Pseudonocardia</taxon>
    </lineage>
</organism>
<dbReference type="PANTHER" id="PTHR30154:SF34">
    <property type="entry name" value="TRANSCRIPTIONAL REGULATOR AZLB"/>
    <property type="match status" value="1"/>
</dbReference>
<dbReference type="SUPFAM" id="SSF46785">
    <property type="entry name" value="Winged helix' DNA-binding domain"/>
    <property type="match status" value="2"/>
</dbReference>
<dbReference type="InterPro" id="IPR036390">
    <property type="entry name" value="WH_DNA-bd_sf"/>
</dbReference>
<dbReference type="Pfam" id="PF13412">
    <property type="entry name" value="HTH_24"/>
    <property type="match status" value="1"/>
</dbReference>
<evidence type="ECO:0000313" key="5">
    <source>
        <dbReference type="EMBL" id="NMH96509.1"/>
    </source>
</evidence>
<keyword evidence="2" id="KW-0238">DNA-binding</keyword>
<dbReference type="SMART" id="SM00344">
    <property type="entry name" value="HTH_ASNC"/>
    <property type="match status" value="2"/>
</dbReference>
<dbReference type="InterPro" id="IPR000485">
    <property type="entry name" value="AsnC-type_HTH_dom"/>
</dbReference>
<evidence type="ECO:0000259" key="4">
    <source>
        <dbReference type="PROSITE" id="PS50956"/>
    </source>
</evidence>
<reference evidence="5 6" key="1">
    <citation type="submission" date="2020-04" db="EMBL/GenBank/DDBJ databases">
        <authorList>
            <person name="Klaysubun C."/>
            <person name="Duangmal K."/>
            <person name="Lipun K."/>
        </authorList>
    </citation>
    <scope>NUCLEOTIDE SEQUENCE [LARGE SCALE GENOMIC DNA]</scope>
    <source>
        <strain evidence="5 6">K10HN5</strain>
    </source>
</reference>
<dbReference type="Gene3D" id="3.30.70.920">
    <property type="match status" value="2"/>
</dbReference>
<accession>A0ABX1S6G7</accession>
<evidence type="ECO:0000256" key="3">
    <source>
        <dbReference type="ARBA" id="ARBA00023163"/>
    </source>
</evidence>
<proteinExistence type="predicted"/>
<dbReference type="EMBL" id="JAAXLA010000005">
    <property type="protein sequence ID" value="NMH96509.1"/>
    <property type="molecule type" value="Genomic_DNA"/>
</dbReference>
<evidence type="ECO:0000313" key="6">
    <source>
        <dbReference type="Proteomes" id="UP000820669"/>
    </source>
</evidence>
<comment type="caution">
    <text evidence="5">The sequence shown here is derived from an EMBL/GenBank/DDBJ whole genome shotgun (WGS) entry which is preliminary data.</text>
</comment>
<dbReference type="Pfam" id="PF01037">
    <property type="entry name" value="AsnC_trans_reg"/>
    <property type="match status" value="1"/>
</dbReference>
<dbReference type="InterPro" id="IPR036388">
    <property type="entry name" value="WH-like_DNA-bd_sf"/>
</dbReference>
<sequence>MWLVTLLQADGRISYADIARRTGMTEKTARRKVSMLLDENFIQVTAVTDPALLGYAAMGLACITVDGAVNTSELADSLSAISQVDYVTCTTGRFALQAELMCADPGELQRVVDERIRVLPGVAQVEVLAYLRLHYQQARFEGVLPGHGADPEGVRPRALDEIDRRIVSLLAVDGRAPFSELATALGVSETMVRQRYQRLVASGAVKVMGIANPLRLGFRSTGWIVVKATANARSADIAEALTRLSAVTYVAITAGRYDVLAEVVCVHHEDLLSLVDEHVRAVAGVASIELWLYLDLRYKPLQPHAVQSG</sequence>
<dbReference type="PANTHER" id="PTHR30154">
    <property type="entry name" value="LEUCINE-RESPONSIVE REGULATORY PROTEIN"/>
    <property type="match status" value="1"/>
</dbReference>
<dbReference type="Gene3D" id="1.10.10.10">
    <property type="entry name" value="Winged helix-like DNA-binding domain superfamily/Winged helix DNA-binding domain"/>
    <property type="match status" value="2"/>
</dbReference>